<keyword evidence="2" id="KW-0680">Restriction system</keyword>
<protein>
    <submittedName>
        <fullName evidence="6">Restriction modification system DNA specificity domain protein</fullName>
    </submittedName>
</protein>
<dbReference type="PANTHER" id="PTHR30408:SF12">
    <property type="entry name" value="TYPE I RESTRICTION ENZYME MJAVIII SPECIFICITY SUBUNIT"/>
    <property type="match status" value="1"/>
</dbReference>
<evidence type="ECO:0000313" key="7">
    <source>
        <dbReference type="Proteomes" id="UP000001857"/>
    </source>
</evidence>
<dbReference type="HOGENOM" id="CLU_021095_10_3_6"/>
<dbReference type="InterPro" id="IPR044946">
    <property type="entry name" value="Restrct_endonuc_typeI_TRD_sf"/>
</dbReference>
<dbReference type="Proteomes" id="UP000001857">
    <property type="component" value="Chromosome I"/>
</dbReference>
<feature type="coiled-coil region" evidence="4">
    <location>
        <begin position="329"/>
        <end position="363"/>
    </location>
</feature>
<dbReference type="CDD" id="cd17524">
    <property type="entry name" value="RMtype1_S_EcoUTORF5051P-TRD2-CR2_like"/>
    <property type="match status" value="1"/>
</dbReference>
<dbReference type="InterPro" id="IPR052021">
    <property type="entry name" value="Type-I_RS_S_subunit"/>
</dbReference>
<dbReference type="GO" id="GO:0009307">
    <property type="term" value="P:DNA restriction-modification system"/>
    <property type="evidence" value="ECO:0007669"/>
    <property type="project" value="UniProtKB-KW"/>
</dbReference>
<dbReference type="REBASE" id="18792">
    <property type="entry name" value="S.VfiMJORF2143P"/>
</dbReference>
<evidence type="ECO:0000256" key="2">
    <source>
        <dbReference type="ARBA" id="ARBA00022747"/>
    </source>
</evidence>
<feature type="domain" description="Type I restriction modification DNA specificity" evidence="5">
    <location>
        <begin position="175"/>
        <end position="355"/>
    </location>
</feature>
<dbReference type="Pfam" id="PF01420">
    <property type="entry name" value="Methylase_S"/>
    <property type="match status" value="2"/>
</dbReference>
<reference evidence="6 7" key="2">
    <citation type="journal article" date="2009" name="Nature">
        <title>A single regulatory gene is sufficient to alter bacterial host range.</title>
        <authorList>
            <person name="Mandel M.J."/>
            <person name="Wollenberg M.S."/>
            <person name="Stabb E.V."/>
            <person name="Visick K.L."/>
            <person name="Ruby E.G."/>
        </authorList>
    </citation>
    <scope>NUCLEOTIDE SEQUENCE [LARGE SCALE GENOMIC DNA]</scope>
    <source>
        <strain evidence="6 7">MJ11</strain>
    </source>
</reference>
<dbReference type="Gene3D" id="3.90.220.20">
    <property type="entry name" value="DNA methylase specificity domains"/>
    <property type="match status" value="2"/>
</dbReference>
<keyword evidence="3" id="KW-0238">DNA-binding</keyword>
<evidence type="ECO:0000256" key="3">
    <source>
        <dbReference type="ARBA" id="ARBA00023125"/>
    </source>
</evidence>
<proteinExistence type="inferred from homology"/>
<dbReference type="RefSeq" id="WP_012533248.1">
    <property type="nucleotide sequence ID" value="NC_011184.1"/>
</dbReference>
<feature type="coiled-coil region" evidence="4">
    <location>
        <begin position="141"/>
        <end position="168"/>
    </location>
</feature>
<name>B5FA22_ALIFM</name>
<organism evidence="6 7">
    <name type="scientific">Aliivibrio fischeri (strain MJ11)</name>
    <name type="common">Vibrio fischeri</name>
    <dbReference type="NCBI Taxonomy" id="388396"/>
    <lineage>
        <taxon>Bacteria</taxon>
        <taxon>Pseudomonadati</taxon>
        <taxon>Pseudomonadota</taxon>
        <taxon>Gammaproteobacteria</taxon>
        <taxon>Vibrionales</taxon>
        <taxon>Vibrionaceae</taxon>
        <taxon>Aliivibrio</taxon>
    </lineage>
</organism>
<evidence type="ECO:0000259" key="5">
    <source>
        <dbReference type="Pfam" id="PF01420"/>
    </source>
</evidence>
<evidence type="ECO:0000256" key="4">
    <source>
        <dbReference type="SAM" id="Coils"/>
    </source>
</evidence>
<keyword evidence="4" id="KW-0175">Coiled coil</keyword>
<dbReference type="EMBL" id="CP001139">
    <property type="protein sequence ID" value="ACH65729.1"/>
    <property type="molecule type" value="Genomic_DNA"/>
</dbReference>
<feature type="domain" description="Type I restriction modification DNA specificity" evidence="5">
    <location>
        <begin position="3"/>
        <end position="150"/>
    </location>
</feature>
<dbReference type="GO" id="GO:0003677">
    <property type="term" value="F:DNA binding"/>
    <property type="evidence" value="ECO:0007669"/>
    <property type="project" value="UniProtKB-KW"/>
</dbReference>
<comment type="similarity">
    <text evidence="1">Belongs to the type-I restriction system S methylase family.</text>
</comment>
<accession>B5FA22</accession>
<dbReference type="AlphaFoldDB" id="B5FA22"/>
<dbReference type="PANTHER" id="PTHR30408">
    <property type="entry name" value="TYPE-1 RESTRICTION ENZYME ECOKI SPECIFICITY PROTEIN"/>
    <property type="match status" value="1"/>
</dbReference>
<dbReference type="SUPFAM" id="SSF116734">
    <property type="entry name" value="DNA methylase specificity domain"/>
    <property type="match status" value="2"/>
</dbReference>
<reference evidence="7" key="1">
    <citation type="submission" date="2008-08" db="EMBL/GenBank/DDBJ databases">
        <title>Complete sequence of Vibrio fischeri strain MJ11.</title>
        <authorList>
            <person name="Mandel M.J."/>
            <person name="Stabb E.V."/>
            <person name="Ruby E.G."/>
            <person name="Ferriera S."/>
            <person name="Johnson J."/>
            <person name="Kravitz S."/>
            <person name="Beeson K."/>
            <person name="Sutton G."/>
            <person name="Rogers Y.-H."/>
            <person name="Friedman R."/>
            <person name="Frazier M."/>
            <person name="Venter J.C."/>
        </authorList>
    </citation>
    <scope>NUCLEOTIDE SEQUENCE [LARGE SCALE GENOMIC DNA]</scope>
    <source>
        <strain evidence="7">MJ11</strain>
    </source>
</reference>
<evidence type="ECO:0000313" key="6">
    <source>
        <dbReference type="EMBL" id="ACH65729.1"/>
    </source>
</evidence>
<dbReference type="InterPro" id="IPR000055">
    <property type="entry name" value="Restrct_endonuc_typeI_TRD"/>
</dbReference>
<sequence>MSWVEKSLDEVLKLEYGKPLDKSLRKEGGKYPAYGANGIKAWSDEYFHDEETIVVGRKGSAGELTLTDGKFWPLDVTYFVKTNKNDYDIKFLYYLLLSLDLPSLATGVKPGINRNNVYKIQAKFPSYSTQKQVAGQLDKAFDGIEQARTNTEKNLQNARELFDSYLQQVFSECGEGWKKTTLNELCTKFEYGTSSKSSQEGEVPVIRMGNIQDGRIVMDKLVYSLNEEDNQKYRLNFNDVLFNRTNSAELVGKTAIYKSEERAIFAGYLIRIHRNEKLLNADYLNFYLNSPIARKYGEQVMSQSTNQANISGTKLKTYPISIPVSLEEQQSIVDKISTLKEKVEELEATHKSKLTALDELKQSLLQQAFTGQLTQG</sequence>
<dbReference type="KEGG" id="vfm:VFMJ11_2142"/>
<evidence type="ECO:0000256" key="1">
    <source>
        <dbReference type="ARBA" id="ARBA00010923"/>
    </source>
</evidence>
<gene>
    <name evidence="6" type="ordered locus">VFMJ11_2142</name>
</gene>